<gene>
    <name evidence="1" type="ORF">HNP25_004173</name>
</gene>
<dbReference type="AlphaFoldDB" id="A0A841EVQ5"/>
<name>A0A841EVQ5_9BACT</name>
<comment type="caution">
    <text evidence="1">The sequence shown here is derived from an EMBL/GenBank/DDBJ whole genome shotgun (WGS) entry which is preliminary data.</text>
</comment>
<dbReference type="EMBL" id="JACHKT010000047">
    <property type="protein sequence ID" value="MBB6005499.1"/>
    <property type="molecule type" value="Genomic_DNA"/>
</dbReference>
<protein>
    <recommendedName>
        <fullName evidence="3">Chaperone of endosialidase</fullName>
    </recommendedName>
</protein>
<dbReference type="RefSeq" id="WP_184137376.1">
    <property type="nucleotide sequence ID" value="NZ_JACHKT010000047.1"/>
</dbReference>
<accession>A0A841EVQ5</accession>
<keyword evidence="2" id="KW-1185">Reference proteome</keyword>
<reference evidence="1 2" key="1">
    <citation type="submission" date="2020-08" db="EMBL/GenBank/DDBJ databases">
        <title>Functional genomics of gut bacteria from endangered species of beetles.</title>
        <authorList>
            <person name="Carlos-Shanley C."/>
        </authorList>
    </citation>
    <scope>NUCLEOTIDE SEQUENCE [LARGE SCALE GENOMIC DNA]</scope>
    <source>
        <strain evidence="1 2">S00070</strain>
    </source>
</reference>
<proteinExistence type="predicted"/>
<evidence type="ECO:0008006" key="3">
    <source>
        <dbReference type="Google" id="ProtNLM"/>
    </source>
</evidence>
<organism evidence="1 2">
    <name type="scientific">Arcicella rosea</name>
    <dbReference type="NCBI Taxonomy" id="502909"/>
    <lineage>
        <taxon>Bacteria</taxon>
        <taxon>Pseudomonadati</taxon>
        <taxon>Bacteroidota</taxon>
        <taxon>Cytophagia</taxon>
        <taxon>Cytophagales</taxon>
        <taxon>Flectobacillaceae</taxon>
        <taxon>Arcicella</taxon>
    </lineage>
</organism>
<sequence>MIIQQSFAQNTFPTTGNVGIGTTSPKYSLDISIDNKLNPALRIGKASSDTSVSGNYSIRFGAWRDVDADFSSAIVATPIWTCCNGYPQSGYAGVKANKLSFYTGFSNNPANPSTPQLTLTPTGAGIFNTNPTERLDITGSLKYSQLLKPNGITGTDKQVLMNIGGTSNVWTTLTTTHLSDFSTEMAKYLKANGGALTGNITLPSDKTLTFNDKTGVFPTTLQGGIAWDLNQADKASIYAYQPTADNMHLVFQIADDGADKFVFKRKDWNGPINDVYHLYMDDNKIVFNYPDLDGTTGTSKNMDFYIMGNGQPNKNISNPIFKTVASTNRIGINNGSPQEALDINGGLRFNGKLRYGISESRTENRDDAGLKGEAGAQSGFFQTQSPVNYPKNASGWWHLLDIRNSYPINNFAMQLAGSFNDQKLFFRKTNNNPAQAWREIPTLDTTGALTLTGNLTLTGKLKYGANDSRTEIRDNAGLRGDAGAQSGFFLTQNPVNYPKNASGWWHLLDVRAGGTTNNYAMQFSGSFNDQKLFFRKVNDNPAQAWVEVPTIDTTGRIMFDNDMAFSKKPVIIGGTKYGGAIRFSANSTTANNRNLELGNLNNSGAFSSSVTISSENGNVSIGSSTIQSAYKLAVTGDMIAERVVVKLRSTWPDYVFSTSYKLPALKDIEEYIKENHHLPNIPSAGEVEKNGVDVGDISAKLLKKIEELTMYLIQVQKTNDIQAKEIEFLKKELLKINKE</sequence>
<evidence type="ECO:0000313" key="2">
    <source>
        <dbReference type="Proteomes" id="UP000524404"/>
    </source>
</evidence>
<evidence type="ECO:0000313" key="1">
    <source>
        <dbReference type="EMBL" id="MBB6005499.1"/>
    </source>
</evidence>
<dbReference type="Proteomes" id="UP000524404">
    <property type="component" value="Unassembled WGS sequence"/>
</dbReference>